<dbReference type="Proteomes" id="UP001056855">
    <property type="component" value="Chromosome"/>
</dbReference>
<feature type="transmembrane region" description="Helical" evidence="2">
    <location>
        <begin position="6"/>
        <end position="29"/>
    </location>
</feature>
<dbReference type="AlphaFoldDB" id="A0A9E7NB87"/>
<accession>A0A9E7NB87</accession>
<gene>
    <name evidence="3" type="ORF">NGM29_07640</name>
</gene>
<feature type="compositionally biased region" description="Polar residues" evidence="1">
    <location>
        <begin position="73"/>
        <end position="83"/>
    </location>
</feature>
<dbReference type="EMBL" id="CP100355">
    <property type="protein sequence ID" value="UTF55112.1"/>
    <property type="molecule type" value="Genomic_DNA"/>
</dbReference>
<feature type="region of interest" description="Disordered" evidence="1">
    <location>
        <begin position="60"/>
        <end position="115"/>
    </location>
</feature>
<keyword evidence="2" id="KW-0472">Membrane</keyword>
<reference evidence="3" key="1">
    <citation type="submission" date="2022-06" db="EMBL/GenBank/DDBJ databases">
        <title>Diverse halophilic archaea isolated from saline environments.</title>
        <authorList>
            <person name="Cui H.-L."/>
        </authorList>
    </citation>
    <scope>NUCLEOTIDE SEQUENCE</scope>
    <source>
        <strain evidence="3">WLHS1</strain>
    </source>
</reference>
<keyword evidence="4" id="KW-1185">Reference proteome</keyword>
<dbReference type="RefSeq" id="WP_254159866.1">
    <property type="nucleotide sequence ID" value="NZ_CP100355.1"/>
</dbReference>
<protein>
    <submittedName>
        <fullName evidence="3">Uncharacterized protein</fullName>
    </submittedName>
</protein>
<evidence type="ECO:0000256" key="1">
    <source>
        <dbReference type="SAM" id="MobiDB-lite"/>
    </source>
</evidence>
<organism evidence="3 4">
    <name type="scientific">Natronosalvus rutilus</name>
    <dbReference type="NCBI Taxonomy" id="2953753"/>
    <lineage>
        <taxon>Archaea</taxon>
        <taxon>Methanobacteriati</taxon>
        <taxon>Methanobacteriota</taxon>
        <taxon>Stenosarchaea group</taxon>
        <taxon>Halobacteria</taxon>
        <taxon>Halobacteriales</taxon>
        <taxon>Natrialbaceae</taxon>
        <taxon>Natronosalvus</taxon>
    </lineage>
</organism>
<name>A0A9E7NB87_9EURY</name>
<feature type="compositionally biased region" description="Low complexity" evidence="1">
    <location>
        <begin position="84"/>
        <end position="109"/>
    </location>
</feature>
<keyword evidence="2" id="KW-1133">Transmembrane helix</keyword>
<sequence>MVEVDVQFLGGVAVTVFLALLFFTVVVLWDLSLALRSVGDKVDKLEDTLDDGLTDVGHNLEGFSHSSGGGTQLHLSSGTISSGPTQGPAQQGQQPHQPQQPQQAPHQTPSGQAHA</sequence>
<dbReference type="KEGG" id="sawl:NGM29_07640"/>
<proteinExistence type="predicted"/>
<dbReference type="GeneID" id="73289908"/>
<evidence type="ECO:0000313" key="4">
    <source>
        <dbReference type="Proteomes" id="UP001056855"/>
    </source>
</evidence>
<evidence type="ECO:0000256" key="2">
    <source>
        <dbReference type="SAM" id="Phobius"/>
    </source>
</evidence>
<evidence type="ECO:0000313" key="3">
    <source>
        <dbReference type="EMBL" id="UTF55112.1"/>
    </source>
</evidence>
<keyword evidence="2" id="KW-0812">Transmembrane</keyword>